<keyword evidence="2" id="KW-1185">Reference proteome</keyword>
<reference evidence="1" key="1">
    <citation type="submission" date="2020-08" db="EMBL/GenBank/DDBJ databases">
        <title>Paracoccus amoyensis sp. nov., isolated from the surface seawater at coast of Xiamen, Fujian.</title>
        <authorList>
            <person name="Lyu L."/>
        </authorList>
    </citation>
    <scope>NUCLEOTIDE SEQUENCE</scope>
    <source>
        <strain evidence="1">11-3</strain>
    </source>
</reference>
<organism evidence="1 2">
    <name type="scientific">Paracoccus amoyensis</name>
    <dbReference type="NCBI Taxonomy" id="2760093"/>
    <lineage>
        <taxon>Bacteria</taxon>
        <taxon>Pseudomonadati</taxon>
        <taxon>Pseudomonadota</taxon>
        <taxon>Alphaproteobacteria</taxon>
        <taxon>Rhodobacterales</taxon>
        <taxon>Paracoccaceae</taxon>
        <taxon>Paracoccus</taxon>
    </lineage>
</organism>
<evidence type="ECO:0000313" key="2">
    <source>
        <dbReference type="Proteomes" id="UP000608594"/>
    </source>
</evidence>
<gene>
    <name evidence="1" type="ORF">H4P12_00330</name>
</gene>
<dbReference type="EMBL" id="JACOQL010000001">
    <property type="protein sequence ID" value="MBC9245191.1"/>
    <property type="molecule type" value="Genomic_DNA"/>
</dbReference>
<dbReference type="Proteomes" id="UP000608594">
    <property type="component" value="Unassembled WGS sequence"/>
</dbReference>
<accession>A0A926GB78</accession>
<proteinExistence type="predicted"/>
<dbReference type="RefSeq" id="WP_187791617.1">
    <property type="nucleotide sequence ID" value="NZ_JACOQL010000001.1"/>
</dbReference>
<comment type="caution">
    <text evidence="1">The sequence shown here is derived from an EMBL/GenBank/DDBJ whole genome shotgun (WGS) entry which is preliminary data.</text>
</comment>
<dbReference type="AlphaFoldDB" id="A0A926GB78"/>
<protein>
    <submittedName>
        <fullName evidence="1">Uncharacterized protein</fullName>
    </submittedName>
</protein>
<name>A0A926GB78_9RHOB</name>
<sequence length="87" mass="9580">MEIDGGDGMFKVNNKDLSGILPFRKISCPGRNRHRTTGDIPGTDGLPTPERCDLPDQIVVQPIVTPALADRDENHKSFTQGSYVCRL</sequence>
<evidence type="ECO:0000313" key="1">
    <source>
        <dbReference type="EMBL" id="MBC9245191.1"/>
    </source>
</evidence>